<reference evidence="1 2" key="1">
    <citation type="journal article" date="2010" name="Environ. Microbiol.">
        <title>Genomic analysis of oceanic cyanobacterial myoviruses compared with T4-like myoviruses from diverse hosts and environments.</title>
        <authorList>
            <person name="Sullivan M.B."/>
            <person name="Huang K.H."/>
            <person name="Ignacio-Espinoza J.C."/>
            <person name="Berlin A.M."/>
            <person name="Kelly L."/>
            <person name="Weigele P.R."/>
            <person name="DeFrancesco A.S."/>
            <person name="Kern S.E."/>
            <person name="Thompson L.R."/>
            <person name="Young S."/>
            <person name="Yandava C."/>
            <person name="Fu R."/>
            <person name="Krastins B."/>
            <person name="Chase M."/>
            <person name="Sarracino D."/>
            <person name="Osburne M.S."/>
            <person name="Henn M.R."/>
            <person name="Chisholm S.W."/>
        </authorList>
    </citation>
    <scope>NUCLEOTIDE SEQUENCE [LARGE SCALE GENOMIC DNA]</scope>
    <source>
        <strain evidence="1">M4-247</strain>
    </source>
</reference>
<name>E3SMR2_9CAUD</name>
<accession>E3SMR2</accession>
<protein>
    <submittedName>
        <fullName evidence="1">Uncharacterized protein</fullName>
    </submittedName>
</protein>
<gene>
    <name evidence="1" type="ORF">PHM1_081</name>
</gene>
<proteinExistence type="predicted"/>
<sequence>MLNPMDDLEGKFVIRDEDKLLEFDRCGDLPDTFDHLISFEPTIPPTPHSVNDHIEMSKWADYLQILCSRQRK</sequence>
<organism evidence="1 2">
    <name type="scientific">Prochlorococcus phage P-HM1</name>
    <dbReference type="NCBI Taxonomy" id="445700"/>
    <lineage>
        <taxon>Viruses</taxon>
        <taxon>Duplodnaviria</taxon>
        <taxon>Heunggongvirae</taxon>
        <taxon>Uroviricota</taxon>
        <taxon>Caudoviricetes</taxon>
        <taxon>Eurybiavirus</taxon>
        <taxon>Eurybiavirus PHM2</taxon>
    </lineage>
</organism>
<evidence type="ECO:0000313" key="2">
    <source>
        <dbReference type="Proteomes" id="UP000006530"/>
    </source>
</evidence>
<keyword evidence="2" id="KW-1185">Reference proteome</keyword>
<dbReference type="KEGG" id="vg:10326994"/>
<dbReference type="RefSeq" id="YP_004322506.1">
    <property type="nucleotide sequence ID" value="NC_015280.1"/>
</dbReference>
<dbReference type="EMBL" id="GU071101">
    <property type="protein sequence ID" value="ADO98705.1"/>
    <property type="molecule type" value="Genomic_DNA"/>
</dbReference>
<dbReference type="OrthoDB" id="36350at10239"/>
<dbReference type="GeneID" id="10326994"/>
<dbReference type="Proteomes" id="UP000006530">
    <property type="component" value="Segment"/>
</dbReference>
<evidence type="ECO:0000313" key="1">
    <source>
        <dbReference type="EMBL" id="ADO98705.1"/>
    </source>
</evidence>